<keyword evidence="2" id="KW-1185">Reference proteome</keyword>
<dbReference type="Gene3D" id="3.80.10.10">
    <property type="entry name" value="Ribonuclease Inhibitor"/>
    <property type="match status" value="1"/>
</dbReference>
<dbReference type="OrthoDB" id="2788229at2759"/>
<name>A0A4S8L9B3_DENBC</name>
<dbReference type="SUPFAM" id="SSF52047">
    <property type="entry name" value="RNI-like"/>
    <property type="match status" value="1"/>
</dbReference>
<dbReference type="Proteomes" id="UP000297245">
    <property type="component" value="Unassembled WGS sequence"/>
</dbReference>
<proteinExistence type="predicted"/>
<evidence type="ECO:0000313" key="1">
    <source>
        <dbReference type="EMBL" id="THU85356.1"/>
    </source>
</evidence>
<protein>
    <submittedName>
        <fullName evidence="1">Uncharacterized protein</fullName>
    </submittedName>
</protein>
<reference evidence="1 2" key="1">
    <citation type="journal article" date="2019" name="Nat. Ecol. Evol.">
        <title>Megaphylogeny resolves global patterns of mushroom evolution.</title>
        <authorList>
            <person name="Varga T."/>
            <person name="Krizsan K."/>
            <person name="Foldi C."/>
            <person name="Dima B."/>
            <person name="Sanchez-Garcia M."/>
            <person name="Sanchez-Ramirez S."/>
            <person name="Szollosi G.J."/>
            <person name="Szarkandi J.G."/>
            <person name="Papp V."/>
            <person name="Albert L."/>
            <person name="Andreopoulos W."/>
            <person name="Angelini C."/>
            <person name="Antonin V."/>
            <person name="Barry K.W."/>
            <person name="Bougher N.L."/>
            <person name="Buchanan P."/>
            <person name="Buyck B."/>
            <person name="Bense V."/>
            <person name="Catcheside P."/>
            <person name="Chovatia M."/>
            <person name="Cooper J."/>
            <person name="Damon W."/>
            <person name="Desjardin D."/>
            <person name="Finy P."/>
            <person name="Geml J."/>
            <person name="Haridas S."/>
            <person name="Hughes K."/>
            <person name="Justo A."/>
            <person name="Karasinski D."/>
            <person name="Kautmanova I."/>
            <person name="Kiss B."/>
            <person name="Kocsube S."/>
            <person name="Kotiranta H."/>
            <person name="LaButti K.M."/>
            <person name="Lechner B.E."/>
            <person name="Liimatainen K."/>
            <person name="Lipzen A."/>
            <person name="Lukacs Z."/>
            <person name="Mihaltcheva S."/>
            <person name="Morgado L.N."/>
            <person name="Niskanen T."/>
            <person name="Noordeloos M.E."/>
            <person name="Ohm R.A."/>
            <person name="Ortiz-Santana B."/>
            <person name="Ovrebo C."/>
            <person name="Racz N."/>
            <person name="Riley R."/>
            <person name="Savchenko A."/>
            <person name="Shiryaev A."/>
            <person name="Soop K."/>
            <person name="Spirin V."/>
            <person name="Szebenyi C."/>
            <person name="Tomsovsky M."/>
            <person name="Tulloss R.E."/>
            <person name="Uehling J."/>
            <person name="Grigoriev I.V."/>
            <person name="Vagvolgyi C."/>
            <person name="Papp T."/>
            <person name="Martin F.M."/>
            <person name="Miettinen O."/>
            <person name="Hibbett D.S."/>
            <person name="Nagy L.G."/>
        </authorList>
    </citation>
    <scope>NUCLEOTIDE SEQUENCE [LARGE SCALE GENOMIC DNA]</scope>
    <source>
        <strain evidence="1 2">CBS 962.96</strain>
    </source>
</reference>
<gene>
    <name evidence="1" type="ORF">K435DRAFT_783355</name>
</gene>
<sequence length="486" mass="54368">MLALPTFPPELIALIVKQLSPCRDSLRTCALVSRSWCNPAQSFLFSKIVLSSDADCTKWITCIRESPHLANLITELYVSSNVTLNTVETRKLASELTNVQCLEIDRLTESWGDEEVEFVCGFKDVTRLRLNNTTSAKDNIDRILVRMFQAMPAIMSLVLNGSTTTVTGLAHVIQATPGQGQQLQQVDIGFAEGTEEGASTAPNTSDSSTSSHVALLQNLAELVLTSVELDDAILEFLTSPALDLSGLRSLELQLGHEPASQIQGPDQSRLVPTGQHRDIMSQLFDAFLEKVLSLPECLVLSLPSIFSTGPFLGQIWRTCLPHLISHQTLSSLPTIRTLVLRLPLYGHFHILLSHAYDLLHPLHAPHLERLRIEITFTVECEPWKGGFNFVKECLEWRALDERFGEDREGRFRELGRVEIGVGFVCLKGSNRERQLGTPGTGTRNLVNEGFEHSTVYKTVFDDVTRWMRERMPTLSRRGILHFDLLR</sequence>
<evidence type="ECO:0000313" key="2">
    <source>
        <dbReference type="Proteomes" id="UP000297245"/>
    </source>
</evidence>
<dbReference type="EMBL" id="ML179551">
    <property type="protein sequence ID" value="THU85356.1"/>
    <property type="molecule type" value="Genomic_DNA"/>
</dbReference>
<organism evidence="1 2">
    <name type="scientific">Dendrothele bispora (strain CBS 962.96)</name>
    <dbReference type="NCBI Taxonomy" id="1314807"/>
    <lineage>
        <taxon>Eukaryota</taxon>
        <taxon>Fungi</taxon>
        <taxon>Dikarya</taxon>
        <taxon>Basidiomycota</taxon>
        <taxon>Agaricomycotina</taxon>
        <taxon>Agaricomycetes</taxon>
        <taxon>Agaricomycetidae</taxon>
        <taxon>Agaricales</taxon>
        <taxon>Agaricales incertae sedis</taxon>
        <taxon>Dendrothele</taxon>
    </lineage>
</organism>
<dbReference type="InterPro" id="IPR032675">
    <property type="entry name" value="LRR_dom_sf"/>
</dbReference>
<dbReference type="AlphaFoldDB" id="A0A4S8L9B3"/>
<accession>A0A4S8L9B3</accession>